<dbReference type="PANTHER" id="PTHR10758:SF1">
    <property type="entry name" value="COP9 SIGNALOSOME COMPLEX SUBUNIT 3"/>
    <property type="match status" value="1"/>
</dbReference>
<keyword evidence="6" id="KW-0647">Proteasome</keyword>
<keyword evidence="4" id="KW-0539">Nucleus</keyword>
<dbReference type="Pfam" id="PF01399">
    <property type="entry name" value="PCI"/>
    <property type="match status" value="1"/>
</dbReference>
<protein>
    <submittedName>
        <fullName evidence="6">26S proteasome regulatory complex, subunit RPN3/PSMD3</fullName>
    </submittedName>
</protein>
<feature type="domain" description="PCI" evidence="5">
    <location>
        <begin position="234"/>
        <end position="291"/>
    </location>
</feature>
<sequence length="354" mass="42276">MTTIYERIQKAPDQMSKMNIFEKNLDKLLLEDIPIDSSLFLLLECIKMYKNEKYEFCINEIMKYELTISGINREYDWIISLLVKICYKSMKKLNKFDFRLFCSLLITNKKYLNRRASLALTNIILKILIDKKMFKYARNYFNSDFEYDGLYNLYKGIIECISMNYEIALKCFKTASLLSNKHKTKIEKYKVITLLLLGKLSSSYDWNKQLFAYKEACEAVKLGDREKLVSIINEYKNVFWEDKTYFLIRRFHHLILHECIRKISIVYSRISLKEIEKKFNISKSLFEHFVFKNKINGVIQKDVFYSVISQKSPNEIDLINTTSLNERILDNMTYPEIKKINYENYVPESARNVK</sequence>
<evidence type="ECO:0000256" key="3">
    <source>
        <dbReference type="ARBA" id="ARBA00022490"/>
    </source>
</evidence>
<proteinExistence type="predicted"/>
<dbReference type="Proteomes" id="UP000051530">
    <property type="component" value="Unassembled WGS sequence"/>
</dbReference>
<organism evidence="6 7">
    <name type="scientific">Pseudoloma neurophilia</name>
    <dbReference type="NCBI Taxonomy" id="146866"/>
    <lineage>
        <taxon>Eukaryota</taxon>
        <taxon>Fungi</taxon>
        <taxon>Fungi incertae sedis</taxon>
        <taxon>Microsporidia</taxon>
        <taxon>Pseudoloma</taxon>
    </lineage>
</organism>
<accession>A0A0R0M095</accession>
<dbReference type="OrthoDB" id="1713558at2759"/>
<evidence type="ECO:0000256" key="4">
    <source>
        <dbReference type="ARBA" id="ARBA00023242"/>
    </source>
</evidence>
<keyword evidence="3" id="KW-0963">Cytoplasm</keyword>
<dbReference type="PANTHER" id="PTHR10758">
    <property type="entry name" value="26S PROTEASOME NON-ATPASE REGULATORY SUBUNIT 3/COP9 SIGNALOSOME COMPLEX SUBUNIT 3"/>
    <property type="match status" value="1"/>
</dbReference>
<name>A0A0R0M095_9MICR</name>
<dbReference type="GO" id="GO:0005737">
    <property type="term" value="C:cytoplasm"/>
    <property type="evidence" value="ECO:0007669"/>
    <property type="project" value="UniProtKB-SubCell"/>
</dbReference>
<evidence type="ECO:0000259" key="5">
    <source>
        <dbReference type="Pfam" id="PF01399"/>
    </source>
</evidence>
<evidence type="ECO:0000256" key="1">
    <source>
        <dbReference type="ARBA" id="ARBA00004123"/>
    </source>
</evidence>
<dbReference type="EMBL" id="LGUB01000937">
    <property type="protein sequence ID" value="KRH92423.1"/>
    <property type="molecule type" value="Genomic_DNA"/>
</dbReference>
<dbReference type="InterPro" id="IPR000717">
    <property type="entry name" value="PCI_dom"/>
</dbReference>
<comment type="caution">
    <text evidence="6">The sequence shown here is derived from an EMBL/GenBank/DDBJ whole genome shotgun (WGS) entry which is preliminary data.</text>
</comment>
<evidence type="ECO:0000313" key="6">
    <source>
        <dbReference type="EMBL" id="KRH92423.1"/>
    </source>
</evidence>
<keyword evidence="7" id="KW-1185">Reference proteome</keyword>
<reference evidence="6 7" key="1">
    <citation type="submission" date="2015-07" db="EMBL/GenBank/DDBJ databases">
        <title>The genome of Pseudoloma neurophilia, a relevant intracellular parasite of the zebrafish.</title>
        <authorList>
            <person name="Ndikumana S."/>
            <person name="Pelin A."/>
            <person name="Sanders J."/>
            <person name="Corradi N."/>
        </authorList>
    </citation>
    <scope>NUCLEOTIDE SEQUENCE [LARGE SCALE GENOMIC DNA]</scope>
    <source>
        <strain evidence="6 7">MK1</strain>
    </source>
</reference>
<evidence type="ECO:0000313" key="7">
    <source>
        <dbReference type="Proteomes" id="UP000051530"/>
    </source>
</evidence>
<dbReference type="GO" id="GO:0008180">
    <property type="term" value="C:COP9 signalosome"/>
    <property type="evidence" value="ECO:0007669"/>
    <property type="project" value="TreeGrafter"/>
</dbReference>
<dbReference type="VEuPathDB" id="MicrosporidiaDB:M153_6167000116"/>
<comment type="subcellular location">
    <subcellularLocation>
        <location evidence="2">Cytoplasm</location>
    </subcellularLocation>
    <subcellularLocation>
        <location evidence="1">Nucleus</location>
    </subcellularLocation>
</comment>
<dbReference type="InterPro" id="IPR050756">
    <property type="entry name" value="CSN3"/>
</dbReference>
<dbReference type="GO" id="GO:0006511">
    <property type="term" value="P:ubiquitin-dependent protein catabolic process"/>
    <property type="evidence" value="ECO:0007669"/>
    <property type="project" value="TreeGrafter"/>
</dbReference>
<dbReference type="AlphaFoldDB" id="A0A0R0M095"/>
<gene>
    <name evidence="6" type="ORF">M153_6167000116</name>
</gene>
<evidence type="ECO:0000256" key="2">
    <source>
        <dbReference type="ARBA" id="ARBA00004496"/>
    </source>
</evidence>
<dbReference type="GO" id="GO:0000502">
    <property type="term" value="C:proteasome complex"/>
    <property type="evidence" value="ECO:0007669"/>
    <property type="project" value="UniProtKB-KW"/>
</dbReference>